<name>A0ABS8EIS8_9FLAO</name>
<reference evidence="2" key="2">
    <citation type="submission" date="2023-07" db="EMBL/GenBank/DDBJ databases">
        <title>Genome of Winogradskyella sp. E313.</title>
        <authorList>
            <person name="Zhou Y."/>
        </authorList>
    </citation>
    <scope>NUCLEOTIDE SEQUENCE [LARGE SCALE GENOMIC DNA]</scope>
    <source>
        <strain evidence="2">E313</strain>
    </source>
</reference>
<proteinExistence type="predicted"/>
<dbReference type="Proteomes" id="UP000778797">
    <property type="component" value="Unassembled WGS sequence"/>
</dbReference>
<evidence type="ECO:0000313" key="1">
    <source>
        <dbReference type="EMBL" id="MCC1483113.1"/>
    </source>
</evidence>
<dbReference type="SUPFAM" id="SSF101898">
    <property type="entry name" value="NHL repeat"/>
    <property type="match status" value="1"/>
</dbReference>
<gene>
    <name evidence="1" type="ORF">J1C55_00800</name>
</gene>
<reference evidence="2" key="1">
    <citation type="submission" date="2021-03" db="EMBL/GenBank/DDBJ databases">
        <title>Genome of Cognatishimia sp. F0-27.</title>
        <authorList>
            <person name="Ping X."/>
        </authorList>
    </citation>
    <scope>NUCLEOTIDE SEQUENCE [LARGE SCALE GENOMIC DNA]</scope>
    <source>
        <strain evidence="2">E313</strain>
    </source>
</reference>
<evidence type="ECO:0008006" key="3">
    <source>
        <dbReference type="Google" id="ProtNLM"/>
    </source>
</evidence>
<protein>
    <recommendedName>
        <fullName evidence="3">SdiA-regulated protein</fullName>
    </recommendedName>
</protein>
<comment type="caution">
    <text evidence="1">The sequence shown here is derived from an EMBL/GenBank/DDBJ whole genome shotgun (WGS) entry which is preliminary data.</text>
</comment>
<dbReference type="PROSITE" id="PS51257">
    <property type="entry name" value="PROKAR_LIPOPROTEIN"/>
    <property type="match status" value="1"/>
</dbReference>
<dbReference type="EMBL" id="JAFMPT010000001">
    <property type="protein sequence ID" value="MCC1483113.1"/>
    <property type="molecule type" value="Genomic_DNA"/>
</dbReference>
<accession>A0ABS8EIS8</accession>
<organism evidence="1 2">
    <name type="scientific">Winogradskyella immobilis</name>
    <dbReference type="NCBI Taxonomy" id="2816852"/>
    <lineage>
        <taxon>Bacteria</taxon>
        <taxon>Pseudomonadati</taxon>
        <taxon>Bacteroidota</taxon>
        <taxon>Flavobacteriia</taxon>
        <taxon>Flavobacteriales</taxon>
        <taxon>Flavobacteriaceae</taxon>
        <taxon>Winogradskyella</taxon>
    </lineage>
</organism>
<evidence type="ECO:0000313" key="2">
    <source>
        <dbReference type="Proteomes" id="UP000778797"/>
    </source>
</evidence>
<sequence>MMYRLLSILLLATMSCDTGNLTVVADLPKTLNEVSGIETVSNSDLIWMLNDSGNASTLYGLNTIGKIEKEININAKNKDWEDLTSDTKGNLYIGDFGNNAKKRKQFSIIKINVLEEQSPQSVIPKVIHFKLPENMSPKDFEAFFLFQNHFYVFSKESKKFKVLKIPNKAGEHIAEIVSEYNFKEKKSLITAADISDDGKTIMLLNHNKVWVLRDFKNDNFFSGSIEKLSFEHSSQKESICFKNNTEVYIADEKTKHGGGNLYSFILK</sequence>
<keyword evidence="2" id="KW-1185">Reference proteome</keyword>